<proteinExistence type="inferred from homology"/>
<keyword evidence="9 16" id="KW-0249">Electron transport</keyword>
<evidence type="ECO:0000256" key="1">
    <source>
        <dbReference type="ARBA" id="ARBA00004225"/>
    </source>
</evidence>
<comment type="function">
    <text evidence="16">Core subunit of the mitochondrial membrane respiratory chain NADH dehydrogenase (Complex I) which catalyzes electron transfer from NADH through the respiratory chain, using ubiquinone as an electron acceptor. Essential for the catalytic activity and assembly of complex I.</text>
</comment>
<dbReference type="InterPro" id="IPR001750">
    <property type="entry name" value="ND/Mrp_TM"/>
</dbReference>
<evidence type="ECO:0000256" key="14">
    <source>
        <dbReference type="ARBA" id="ARBA00023136"/>
    </source>
</evidence>
<dbReference type="PANTHER" id="PTHR43507">
    <property type="entry name" value="NADH-UBIQUINONE OXIDOREDUCTASE CHAIN 4"/>
    <property type="match status" value="1"/>
</dbReference>
<keyword evidence="12 16" id="KW-0830">Ubiquinone</keyword>
<evidence type="ECO:0000313" key="18">
    <source>
        <dbReference type="EMBL" id="QNV49103.1"/>
    </source>
</evidence>
<dbReference type="GO" id="GO:0003954">
    <property type="term" value="F:NADH dehydrogenase activity"/>
    <property type="evidence" value="ECO:0007669"/>
    <property type="project" value="TreeGrafter"/>
</dbReference>
<feature type="transmembrane region" description="Helical" evidence="16">
    <location>
        <begin position="20"/>
        <end position="49"/>
    </location>
</feature>
<feature type="transmembrane region" description="Helical" evidence="16">
    <location>
        <begin position="276"/>
        <end position="301"/>
    </location>
</feature>
<dbReference type="EMBL" id="MN164429">
    <property type="protein sequence ID" value="QNV49103.1"/>
    <property type="molecule type" value="Genomic_DNA"/>
</dbReference>
<evidence type="ECO:0000259" key="17">
    <source>
        <dbReference type="Pfam" id="PF00361"/>
    </source>
</evidence>
<feature type="transmembrane region" description="Helical" evidence="16">
    <location>
        <begin position="251"/>
        <end position="270"/>
    </location>
</feature>
<gene>
    <name evidence="18" type="primary">ND4</name>
</gene>
<evidence type="ECO:0000256" key="15">
    <source>
        <dbReference type="ARBA" id="ARBA00049551"/>
    </source>
</evidence>
<evidence type="ECO:0000256" key="16">
    <source>
        <dbReference type="RuleBase" id="RU003297"/>
    </source>
</evidence>
<keyword evidence="11 16" id="KW-0520">NAD</keyword>
<feature type="transmembrane region" description="Helical" evidence="16">
    <location>
        <begin position="223"/>
        <end position="244"/>
    </location>
</feature>
<evidence type="ECO:0000256" key="2">
    <source>
        <dbReference type="ARBA" id="ARBA00009025"/>
    </source>
</evidence>
<sequence>MPSWCFLVSLSFMGSGLEGMIMFSVILGLDWMGGSFVTMSIFVGVLSVLCMEELVSGDSTSWGFVVVLFSVVMFSVLSFLSVNFLVFLFCFESSLIPMSVMILCWGYQPERVQALLQLVLYAFLGGIPTLVSVVSVCGLESSVNMEVLHVVSASRFNGGAVSWFLLMAGMLVKVPLFFFHGWLTKAHVEAPSSGSMILSGVLLKVGVFGIWRVMYSMKGVPCGLVQVLVVVSLWGGLVCSLVCLSCYDVKLVVAYSSVSHMAMVLAGLLMSSSIAWYGSLCISVIHGFCSACMFMMAGVLYSVCGSRSSYLCKGISKLSMMIYGTWFLLCSVNMSAPPFAAFFGECFLVAGIFGLGSALIGVVLLLCIIMSGVYNTVLFGSVCHGSGSSLITACEMWSVRGVASCWSGMIMILVFSTNLFILLGY</sequence>
<keyword evidence="13 16" id="KW-0496">Mitochondrion</keyword>
<dbReference type="AlphaFoldDB" id="A0A8K0Z4N9"/>
<dbReference type="GO" id="GO:0048039">
    <property type="term" value="F:ubiquinone binding"/>
    <property type="evidence" value="ECO:0007669"/>
    <property type="project" value="TreeGrafter"/>
</dbReference>
<evidence type="ECO:0000256" key="8">
    <source>
        <dbReference type="ARBA" id="ARBA00022967"/>
    </source>
</evidence>
<evidence type="ECO:0000256" key="3">
    <source>
        <dbReference type="ARBA" id="ARBA00012944"/>
    </source>
</evidence>
<keyword evidence="14 16" id="KW-0472">Membrane</keyword>
<name>A0A8K0Z4N9_9BIVA</name>
<comment type="similarity">
    <text evidence="2 16">Belongs to the complex I subunit 4 family.</text>
</comment>
<keyword evidence="7 16" id="KW-0812">Transmembrane</keyword>
<dbReference type="PANTHER" id="PTHR43507:SF20">
    <property type="entry name" value="NADH-UBIQUINONE OXIDOREDUCTASE CHAIN 4"/>
    <property type="match status" value="1"/>
</dbReference>
<dbReference type="EC" id="7.1.1.2" evidence="3 16"/>
<keyword evidence="5 16" id="KW-0813">Transport</keyword>
<dbReference type="GO" id="GO:0008137">
    <property type="term" value="F:NADH dehydrogenase (ubiquinone) activity"/>
    <property type="evidence" value="ECO:0007669"/>
    <property type="project" value="UniProtKB-UniRule"/>
</dbReference>
<feature type="transmembrane region" description="Helical" evidence="16">
    <location>
        <begin position="401"/>
        <end position="423"/>
    </location>
</feature>
<evidence type="ECO:0000256" key="4">
    <source>
        <dbReference type="ARBA" id="ARBA00021006"/>
    </source>
</evidence>
<evidence type="ECO:0000256" key="13">
    <source>
        <dbReference type="ARBA" id="ARBA00023128"/>
    </source>
</evidence>
<dbReference type="InterPro" id="IPR003918">
    <property type="entry name" value="NADH_UbQ_OxRdtase"/>
</dbReference>
<feature type="transmembrane region" description="Helical" evidence="16">
    <location>
        <begin position="161"/>
        <end position="183"/>
    </location>
</feature>
<dbReference type="Pfam" id="PF00361">
    <property type="entry name" value="Proton_antipo_M"/>
    <property type="match status" value="1"/>
</dbReference>
<feature type="transmembrane region" description="Helical" evidence="16">
    <location>
        <begin position="86"/>
        <end position="106"/>
    </location>
</feature>
<evidence type="ECO:0000256" key="5">
    <source>
        <dbReference type="ARBA" id="ARBA00022448"/>
    </source>
</evidence>
<feature type="domain" description="NADH:quinone oxidoreductase/Mrp antiporter transmembrane" evidence="17">
    <location>
        <begin position="82"/>
        <end position="363"/>
    </location>
</feature>
<comment type="subcellular location">
    <subcellularLocation>
        <location evidence="1 16">Mitochondrion membrane</location>
        <topology evidence="1 16">Multi-pass membrane protein</topology>
    </subcellularLocation>
</comment>
<evidence type="ECO:0000256" key="12">
    <source>
        <dbReference type="ARBA" id="ARBA00023075"/>
    </source>
</evidence>
<reference evidence="18" key="1">
    <citation type="submission" date="2019-07" db="EMBL/GenBank/DDBJ databases">
        <authorList>
            <person name="Sun S."/>
            <person name="Li Q."/>
        </authorList>
    </citation>
    <scope>NUCLEOTIDE SEQUENCE</scope>
</reference>
<protein>
    <recommendedName>
        <fullName evidence="4 16">NADH-ubiquinone oxidoreductase chain 4</fullName>
        <ecNumber evidence="3 16">7.1.1.2</ecNumber>
    </recommendedName>
</protein>
<keyword evidence="6 16" id="KW-0679">Respiratory chain</keyword>
<feature type="transmembrane region" description="Helical" evidence="16">
    <location>
        <begin position="118"/>
        <end position="141"/>
    </location>
</feature>
<feature type="transmembrane region" description="Helical" evidence="16">
    <location>
        <begin position="347"/>
        <end position="380"/>
    </location>
</feature>
<feature type="transmembrane region" description="Helical" evidence="16">
    <location>
        <begin position="61"/>
        <end position="80"/>
    </location>
</feature>
<accession>A0A8K0Z4N9</accession>
<keyword evidence="8" id="KW-1278">Translocase</keyword>
<evidence type="ECO:0000256" key="11">
    <source>
        <dbReference type="ARBA" id="ARBA00023027"/>
    </source>
</evidence>
<dbReference type="GO" id="GO:0015990">
    <property type="term" value="P:electron transport coupled proton transport"/>
    <property type="evidence" value="ECO:0007669"/>
    <property type="project" value="TreeGrafter"/>
</dbReference>
<evidence type="ECO:0000256" key="7">
    <source>
        <dbReference type="ARBA" id="ARBA00022692"/>
    </source>
</evidence>
<dbReference type="GO" id="GO:0042773">
    <property type="term" value="P:ATP synthesis coupled electron transport"/>
    <property type="evidence" value="ECO:0007669"/>
    <property type="project" value="InterPro"/>
</dbReference>
<feature type="transmembrane region" description="Helical" evidence="16">
    <location>
        <begin position="195"/>
        <end position="217"/>
    </location>
</feature>
<evidence type="ECO:0000256" key="6">
    <source>
        <dbReference type="ARBA" id="ARBA00022660"/>
    </source>
</evidence>
<comment type="catalytic activity">
    <reaction evidence="15 16">
        <text>a ubiquinone + NADH + 5 H(+)(in) = a ubiquinol + NAD(+) + 4 H(+)(out)</text>
        <dbReference type="Rhea" id="RHEA:29091"/>
        <dbReference type="Rhea" id="RHEA-COMP:9565"/>
        <dbReference type="Rhea" id="RHEA-COMP:9566"/>
        <dbReference type="ChEBI" id="CHEBI:15378"/>
        <dbReference type="ChEBI" id="CHEBI:16389"/>
        <dbReference type="ChEBI" id="CHEBI:17976"/>
        <dbReference type="ChEBI" id="CHEBI:57540"/>
        <dbReference type="ChEBI" id="CHEBI:57945"/>
        <dbReference type="EC" id="7.1.1.2"/>
    </reaction>
</comment>
<evidence type="ECO:0000256" key="9">
    <source>
        <dbReference type="ARBA" id="ARBA00022982"/>
    </source>
</evidence>
<evidence type="ECO:0000256" key="10">
    <source>
        <dbReference type="ARBA" id="ARBA00022989"/>
    </source>
</evidence>
<dbReference type="GO" id="GO:0031966">
    <property type="term" value="C:mitochondrial membrane"/>
    <property type="evidence" value="ECO:0007669"/>
    <property type="project" value="UniProtKB-SubCell"/>
</dbReference>
<feature type="transmembrane region" description="Helical" evidence="16">
    <location>
        <begin position="322"/>
        <end position="341"/>
    </location>
</feature>
<organism evidence="18">
    <name type="scientific">Gari togata</name>
    <dbReference type="NCBI Taxonomy" id="2774046"/>
    <lineage>
        <taxon>Eukaryota</taxon>
        <taxon>Metazoa</taxon>
        <taxon>Spiralia</taxon>
        <taxon>Lophotrochozoa</taxon>
        <taxon>Mollusca</taxon>
        <taxon>Bivalvia</taxon>
        <taxon>Autobranchia</taxon>
        <taxon>Heteroconchia</taxon>
        <taxon>Euheterodonta</taxon>
        <taxon>Imparidentia</taxon>
        <taxon>Neoheterodontei</taxon>
        <taxon>Cardiida</taxon>
        <taxon>Tellinoidea</taxon>
        <taxon>Psammobiidae</taxon>
        <taxon>Gari</taxon>
    </lineage>
</organism>
<keyword evidence="10 16" id="KW-1133">Transmembrane helix</keyword>
<dbReference type="PRINTS" id="PR01437">
    <property type="entry name" value="NUOXDRDTASE4"/>
</dbReference>
<geneLocation type="mitochondrion" evidence="18"/>